<dbReference type="InterPro" id="IPR001377">
    <property type="entry name" value="Ribosomal_eS6"/>
</dbReference>
<dbReference type="PANTHER" id="PTHR11502">
    <property type="entry name" value="40S RIBOSOMAL PROTEIN S6"/>
    <property type="match status" value="1"/>
</dbReference>
<comment type="caution">
    <text evidence="7">The sequence shown here is derived from an EMBL/GenBank/DDBJ whole genome shotgun (WGS) entry which is preliminary data.</text>
</comment>
<evidence type="ECO:0000313" key="7">
    <source>
        <dbReference type="EMBL" id="OBS60488.1"/>
    </source>
</evidence>
<evidence type="ECO:0000256" key="1">
    <source>
        <dbReference type="ARBA" id="ARBA00009312"/>
    </source>
</evidence>
<protein>
    <recommendedName>
        <fullName evidence="4">Small ribosomal subunit protein eS6</fullName>
    </recommendedName>
    <alternativeName>
        <fullName evidence="5">40S ribosomal protein S6</fullName>
    </alternativeName>
</protein>
<dbReference type="Proteomes" id="UP000092124">
    <property type="component" value="Unassembled WGS sequence"/>
</dbReference>
<accession>A0A1A6G2R4</accession>
<name>A0A1A6G2R4_NEOLE</name>
<dbReference type="Gene3D" id="1.20.5.2650">
    <property type="match status" value="1"/>
</dbReference>
<dbReference type="GO" id="GO:0006412">
    <property type="term" value="P:translation"/>
    <property type="evidence" value="ECO:0007669"/>
    <property type="project" value="InterPro"/>
</dbReference>
<feature type="coiled-coil region" evidence="6">
    <location>
        <begin position="121"/>
        <end position="152"/>
    </location>
</feature>
<dbReference type="EMBL" id="LZPO01107893">
    <property type="protein sequence ID" value="OBS60488.1"/>
    <property type="molecule type" value="Genomic_DNA"/>
</dbReference>
<evidence type="ECO:0000256" key="4">
    <source>
        <dbReference type="ARBA" id="ARBA00035278"/>
    </source>
</evidence>
<dbReference type="GO" id="GO:0003735">
    <property type="term" value="F:structural constituent of ribosome"/>
    <property type="evidence" value="ECO:0007669"/>
    <property type="project" value="InterPro"/>
</dbReference>
<gene>
    <name evidence="7" type="ORF">A6R68_08389</name>
</gene>
<dbReference type="OrthoDB" id="10260596at2759"/>
<evidence type="ECO:0000256" key="2">
    <source>
        <dbReference type="ARBA" id="ARBA00022980"/>
    </source>
</evidence>
<dbReference type="GO" id="GO:1990904">
    <property type="term" value="C:ribonucleoprotein complex"/>
    <property type="evidence" value="ECO:0007669"/>
    <property type="project" value="UniProtKB-KW"/>
</dbReference>
<reference evidence="7 8" key="1">
    <citation type="submission" date="2016-06" db="EMBL/GenBank/DDBJ databases">
        <title>The Draft Genome Sequence and Annotation of the Desert Woodrat Neotoma lepida.</title>
        <authorList>
            <person name="Campbell M."/>
            <person name="Oakeson K.F."/>
            <person name="Yandell M."/>
            <person name="Halpert J.R."/>
            <person name="Dearing D."/>
        </authorList>
    </citation>
    <scope>NUCLEOTIDE SEQUENCE [LARGE SCALE GENOMIC DNA]</scope>
    <source>
        <strain evidence="7">417</strain>
        <tissue evidence="7">Liver</tissue>
    </source>
</reference>
<keyword evidence="3" id="KW-0687">Ribonucleoprotein</keyword>
<sequence>MFFFMKQGVLTCGVVSLLLSKRNSYYRPRGTTDRNPKSVHGCIVDANLSVFYLVIGKNGGMQRARRIQNLFHLSKEDDVHQYIVRKPLNKEGKKFRTKAPKIQHLVTPHVLAQTLKKQCTKKNTEEVAKLLAKKMKKAKDKYQEQIAKRRRLFLLRASTSEFSDK</sequence>
<evidence type="ECO:0000256" key="5">
    <source>
        <dbReference type="ARBA" id="ARBA00035403"/>
    </source>
</evidence>
<dbReference type="AlphaFoldDB" id="A0A1A6G2R4"/>
<keyword evidence="2" id="KW-0689">Ribosomal protein</keyword>
<organism evidence="7 8">
    <name type="scientific">Neotoma lepida</name>
    <name type="common">Desert woodrat</name>
    <dbReference type="NCBI Taxonomy" id="56216"/>
    <lineage>
        <taxon>Eukaryota</taxon>
        <taxon>Metazoa</taxon>
        <taxon>Chordata</taxon>
        <taxon>Craniata</taxon>
        <taxon>Vertebrata</taxon>
        <taxon>Euteleostomi</taxon>
        <taxon>Mammalia</taxon>
        <taxon>Eutheria</taxon>
        <taxon>Euarchontoglires</taxon>
        <taxon>Glires</taxon>
        <taxon>Rodentia</taxon>
        <taxon>Myomorpha</taxon>
        <taxon>Muroidea</taxon>
        <taxon>Cricetidae</taxon>
        <taxon>Neotominae</taxon>
        <taxon>Neotoma</taxon>
    </lineage>
</organism>
<dbReference type="Pfam" id="PF01092">
    <property type="entry name" value="Ribosomal_S6e"/>
    <property type="match status" value="1"/>
</dbReference>
<evidence type="ECO:0000313" key="8">
    <source>
        <dbReference type="Proteomes" id="UP000092124"/>
    </source>
</evidence>
<keyword evidence="6" id="KW-0175">Coiled coil</keyword>
<proteinExistence type="inferred from homology"/>
<comment type="similarity">
    <text evidence="1">Belongs to the eukaryotic ribosomal protein eS6 family.</text>
</comment>
<dbReference type="GO" id="GO:0005840">
    <property type="term" value="C:ribosome"/>
    <property type="evidence" value="ECO:0007669"/>
    <property type="project" value="UniProtKB-KW"/>
</dbReference>
<keyword evidence="8" id="KW-1185">Reference proteome</keyword>
<evidence type="ECO:0000256" key="6">
    <source>
        <dbReference type="SAM" id="Coils"/>
    </source>
</evidence>
<dbReference type="STRING" id="56216.A0A1A6G2R4"/>
<evidence type="ECO:0000256" key="3">
    <source>
        <dbReference type="ARBA" id="ARBA00023274"/>
    </source>
</evidence>